<dbReference type="AlphaFoldDB" id="A0A5C6TRT5"/>
<proteinExistence type="predicted"/>
<sequence length="162" mass="17353">MRTLPLFALIAFAAVPAAAQPPAPDDEALGPLPSQRQIEEMAPAIDRMVGAMLDTDIGPLLDSADPLRRSRHYGQPGRTVGAMAGRDDPYFEQRVHESIYGGADKLGRMSAALSAAAPVLAQQAQQLRQSLHQVMRAYRDAYRGTSPRAPDHGTPGGIPDDD</sequence>
<keyword evidence="2" id="KW-0732">Signal</keyword>
<organism evidence="3 4">
    <name type="scientific">Allosphingosinicella ginsenosidimutans</name>
    <dbReference type="NCBI Taxonomy" id="1176539"/>
    <lineage>
        <taxon>Bacteria</taxon>
        <taxon>Pseudomonadati</taxon>
        <taxon>Pseudomonadota</taxon>
        <taxon>Alphaproteobacteria</taxon>
        <taxon>Sphingomonadales</taxon>
        <taxon>Sphingomonadaceae</taxon>
        <taxon>Allosphingosinicella</taxon>
    </lineage>
</organism>
<name>A0A5C6TRT5_9SPHN</name>
<feature type="region of interest" description="Disordered" evidence="1">
    <location>
        <begin position="63"/>
        <end position="86"/>
    </location>
</feature>
<feature type="signal peptide" evidence="2">
    <location>
        <begin position="1"/>
        <end position="19"/>
    </location>
</feature>
<comment type="caution">
    <text evidence="3">The sequence shown here is derived from an EMBL/GenBank/DDBJ whole genome shotgun (WGS) entry which is preliminary data.</text>
</comment>
<feature type="region of interest" description="Disordered" evidence="1">
    <location>
        <begin position="141"/>
        <end position="162"/>
    </location>
</feature>
<protein>
    <submittedName>
        <fullName evidence="3">Uncharacterized protein</fullName>
    </submittedName>
</protein>
<dbReference type="EMBL" id="VOQQ01000001">
    <property type="protein sequence ID" value="TXC63073.1"/>
    <property type="molecule type" value="Genomic_DNA"/>
</dbReference>
<reference evidence="3 4" key="1">
    <citation type="journal article" date="2015" name="J. Microbiol.">
        <title>Sphingosinicella ginsenosidimutans sp. nov., with ginsenoside converting activity.</title>
        <authorList>
            <person name="Kim J.K."/>
            <person name="Kang M.S."/>
            <person name="Park S.C."/>
            <person name="Kim K.M."/>
            <person name="Choi K."/>
            <person name="Yoon M.H."/>
            <person name="Im W.T."/>
        </authorList>
    </citation>
    <scope>NUCLEOTIDE SEQUENCE [LARGE SCALE GENOMIC DNA]</scope>
    <source>
        <strain evidence="3 4">BS-11</strain>
    </source>
</reference>
<keyword evidence="4" id="KW-1185">Reference proteome</keyword>
<gene>
    <name evidence="3" type="ORF">FRZ32_04970</name>
</gene>
<evidence type="ECO:0000256" key="1">
    <source>
        <dbReference type="SAM" id="MobiDB-lite"/>
    </source>
</evidence>
<dbReference type="Proteomes" id="UP000321249">
    <property type="component" value="Unassembled WGS sequence"/>
</dbReference>
<feature type="chain" id="PRO_5022943699" evidence="2">
    <location>
        <begin position="20"/>
        <end position="162"/>
    </location>
</feature>
<dbReference type="OrthoDB" id="7451179at2"/>
<evidence type="ECO:0000313" key="4">
    <source>
        <dbReference type="Proteomes" id="UP000321249"/>
    </source>
</evidence>
<evidence type="ECO:0000313" key="3">
    <source>
        <dbReference type="EMBL" id="TXC63073.1"/>
    </source>
</evidence>
<evidence type="ECO:0000256" key="2">
    <source>
        <dbReference type="SAM" id="SignalP"/>
    </source>
</evidence>
<accession>A0A5C6TRT5</accession>
<dbReference type="RefSeq" id="WP_147042474.1">
    <property type="nucleotide sequence ID" value="NZ_BAABIR010000002.1"/>
</dbReference>